<feature type="non-terminal residue" evidence="1">
    <location>
        <position position="103"/>
    </location>
</feature>
<feature type="non-terminal residue" evidence="1">
    <location>
        <position position="1"/>
    </location>
</feature>
<evidence type="ECO:0000313" key="1">
    <source>
        <dbReference type="EMBL" id="JAQ05252.1"/>
    </source>
</evidence>
<organism evidence="1">
    <name type="scientific">Lygus hesperus</name>
    <name type="common">Western plant bug</name>
    <dbReference type="NCBI Taxonomy" id="30085"/>
    <lineage>
        <taxon>Eukaryota</taxon>
        <taxon>Metazoa</taxon>
        <taxon>Ecdysozoa</taxon>
        <taxon>Arthropoda</taxon>
        <taxon>Hexapoda</taxon>
        <taxon>Insecta</taxon>
        <taxon>Pterygota</taxon>
        <taxon>Neoptera</taxon>
        <taxon>Paraneoptera</taxon>
        <taxon>Hemiptera</taxon>
        <taxon>Heteroptera</taxon>
        <taxon>Panheteroptera</taxon>
        <taxon>Cimicomorpha</taxon>
        <taxon>Miridae</taxon>
        <taxon>Mirini</taxon>
        <taxon>Lygus</taxon>
    </lineage>
</organism>
<dbReference type="EMBL" id="GDHC01013377">
    <property type="protein sequence ID" value="JAQ05252.1"/>
    <property type="molecule type" value="Transcribed_RNA"/>
</dbReference>
<protein>
    <submittedName>
        <fullName evidence="1">Uncharacterized protein</fullName>
    </submittedName>
</protein>
<dbReference type="AlphaFoldDB" id="A0A146LDX5"/>
<gene>
    <name evidence="1" type="ORF">g.48582</name>
</gene>
<accession>A0A146LDX5</accession>
<name>A0A146LDX5_LYGHE</name>
<reference evidence="1" key="1">
    <citation type="journal article" date="2016" name="Gigascience">
        <title>De novo construction of an expanded transcriptome assembly for the western tarnished plant bug, Lygus hesperus.</title>
        <authorList>
            <person name="Tassone E.E."/>
            <person name="Geib S.M."/>
            <person name="Hall B."/>
            <person name="Fabrick J.A."/>
            <person name="Brent C.S."/>
            <person name="Hull J.J."/>
        </authorList>
    </citation>
    <scope>NUCLEOTIDE SEQUENCE</scope>
</reference>
<proteinExistence type="predicted"/>
<sequence length="103" mass="10913">DEDECRFRYPGTLSDVAEALDPVTSSRSACKGTFNYFKLGHGGIIGNVGSPSQESLILMGTSEEVHMAHQRGQGSSPFTLGTMVSIALCPLAHVCLRDPGTLS</sequence>